<name>A0A0P0V6U9_ORYSJ</name>
<dbReference type="Gramene" id="Os01t0691200-01">
    <property type="protein sequence ID" value="Os01t0691200-01"/>
    <property type="gene ID" value="Os01g0691200"/>
</dbReference>
<feature type="region of interest" description="Disordered" evidence="1">
    <location>
        <begin position="83"/>
        <end position="118"/>
    </location>
</feature>
<dbReference type="KEGG" id="dosa:Os01g0691200"/>
<gene>
    <name evidence="3" type="ordered locus">Os01g0691200</name>
</gene>
<dbReference type="Proteomes" id="UP000000763">
    <property type="component" value="Chromosome 1"/>
</dbReference>
<sequence>MVKCKGLAVRRGHLARGEDPLGAIGADNALHFGVVLVEAQAAGALRLELGAARGRWRALPHTGERADARAQLHQVARSLLRGPRAGRGRGSLQEEEAAQQRGDGDRRDNGGKNRRPRRHRDGLMDLLLDTGMLGWVIVAGVRVWLL</sequence>
<keyword evidence="2" id="KW-1133">Transmembrane helix</keyword>
<reference evidence="3 4" key="1">
    <citation type="journal article" date="2005" name="Nature">
        <title>The map-based sequence of the rice genome.</title>
        <authorList>
            <consortium name="International rice genome sequencing project (IRGSP)"/>
            <person name="Matsumoto T."/>
            <person name="Wu J."/>
            <person name="Kanamori H."/>
            <person name="Katayose Y."/>
            <person name="Fujisawa M."/>
            <person name="Namiki N."/>
            <person name="Mizuno H."/>
            <person name="Yamamoto K."/>
            <person name="Antonio B.A."/>
            <person name="Baba T."/>
            <person name="Sakata K."/>
            <person name="Nagamura Y."/>
            <person name="Aoki H."/>
            <person name="Arikawa K."/>
            <person name="Arita K."/>
            <person name="Bito T."/>
            <person name="Chiden Y."/>
            <person name="Fujitsuka N."/>
            <person name="Fukunaka R."/>
            <person name="Hamada M."/>
            <person name="Harada C."/>
            <person name="Hayashi A."/>
            <person name="Hijishita S."/>
            <person name="Honda M."/>
            <person name="Hosokawa S."/>
            <person name="Ichikawa Y."/>
            <person name="Idonuma A."/>
            <person name="Iijima M."/>
            <person name="Ikeda M."/>
            <person name="Ikeno M."/>
            <person name="Ito K."/>
            <person name="Ito S."/>
            <person name="Ito T."/>
            <person name="Ito Y."/>
            <person name="Ito Y."/>
            <person name="Iwabuchi A."/>
            <person name="Kamiya K."/>
            <person name="Karasawa W."/>
            <person name="Kurita K."/>
            <person name="Katagiri S."/>
            <person name="Kikuta A."/>
            <person name="Kobayashi H."/>
            <person name="Kobayashi N."/>
            <person name="Machita K."/>
            <person name="Maehara T."/>
            <person name="Masukawa M."/>
            <person name="Mizubayashi T."/>
            <person name="Mukai Y."/>
            <person name="Nagasaki H."/>
            <person name="Nagata Y."/>
            <person name="Naito S."/>
            <person name="Nakashima M."/>
            <person name="Nakama Y."/>
            <person name="Nakamichi Y."/>
            <person name="Nakamura M."/>
            <person name="Meguro A."/>
            <person name="Negishi M."/>
            <person name="Ohta I."/>
            <person name="Ohta T."/>
            <person name="Okamoto M."/>
            <person name="Ono N."/>
            <person name="Saji S."/>
            <person name="Sakaguchi M."/>
            <person name="Sakai K."/>
            <person name="Shibata M."/>
            <person name="Shimokawa T."/>
            <person name="Song J."/>
            <person name="Takazaki Y."/>
            <person name="Terasawa K."/>
            <person name="Tsugane M."/>
            <person name="Tsuji K."/>
            <person name="Ueda S."/>
            <person name="Waki K."/>
            <person name="Yamagata H."/>
            <person name="Yamamoto M."/>
            <person name="Yamamoto S."/>
            <person name="Yamane H."/>
            <person name="Yoshiki S."/>
            <person name="Yoshihara R."/>
            <person name="Yukawa K."/>
            <person name="Zhong H."/>
            <person name="Yano M."/>
            <person name="Yuan Q."/>
            <person name="Ouyang S."/>
            <person name="Liu J."/>
            <person name="Jones K.M."/>
            <person name="Gansberger K."/>
            <person name="Moffat K."/>
            <person name="Hill J."/>
            <person name="Bera J."/>
            <person name="Fadrosh D."/>
            <person name="Jin S."/>
            <person name="Johri S."/>
            <person name="Kim M."/>
            <person name="Overton L."/>
            <person name="Reardon M."/>
            <person name="Tsitrin T."/>
            <person name="Vuong H."/>
            <person name="Weaver B."/>
            <person name="Ciecko A."/>
            <person name="Tallon L."/>
            <person name="Jackson J."/>
            <person name="Pai G."/>
            <person name="Aken S.V."/>
            <person name="Utterback T."/>
            <person name="Reidmuller S."/>
            <person name="Feldblyum T."/>
            <person name="Hsiao J."/>
            <person name="Zismann V."/>
            <person name="Iobst S."/>
            <person name="de Vazeille A.R."/>
            <person name="Buell C.R."/>
            <person name="Ying K."/>
            <person name="Li Y."/>
            <person name="Lu T."/>
            <person name="Huang Y."/>
            <person name="Zhao Q."/>
            <person name="Feng Q."/>
            <person name="Zhang L."/>
            <person name="Zhu J."/>
            <person name="Weng Q."/>
            <person name="Mu J."/>
            <person name="Lu Y."/>
            <person name="Fan D."/>
            <person name="Liu Y."/>
            <person name="Guan J."/>
            <person name="Zhang Y."/>
            <person name="Yu S."/>
            <person name="Liu X."/>
            <person name="Zhang Y."/>
            <person name="Hong G."/>
            <person name="Han B."/>
            <person name="Choisne N."/>
            <person name="Demange N."/>
            <person name="Orjeda G."/>
            <person name="Samain S."/>
            <person name="Cattolico L."/>
            <person name="Pelletier E."/>
            <person name="Couloux A."/>
            <person name="Segurens B."/>
            <person name="Wincker P."/>
            <person name="D'Hont A."/>
            <person name="Scarpelli C."/>
            <person name="Weissenbach J."/>
            <person name="Salanoubat M."/>
            <person name="Quetier F."/>
            <person name="Yu Y."/>
            <person name="Kim H.R."/>
            <person name="Rambo T."/>
            <person name="Currie J."/>
            <person name="Collura K."/>
            <person name="Luo M."/>
            <person name="Yang T."/>
            <person name="Ammiraju J.S.S."/>
            <person name="Engler F."/>
            <person name="Soderlund C."/>
            <person name="Wing R.A."/>
            <person name="Palmer L.E."/>
            <person name="de la Bastide M."/>
            <person name="Spiegel L."/>
            <person name="Nascimento L."/>
            <person name="Zutavern T."/>
            <person name="O'Shaughnessy A."/>
            <person name="Dike S."/>
            <person name="Dedhia N."/>
            <person name="Preston R."/>
            <person name="Balija V."/>
            <person name="McCombie W.R."/>
            <person name="Chow T."/>
            <person name="Chen H."/>
            <person name="Chung M."/>
            <person name="Chen C."/>
            <person name="Shaw J."/>
            <person name="Wu H."/>
            <person name="Hsiao K."/>
            <person name="Chao Y."/>
            <person name="Chu M."/>
            <person name="Cheng C."/>
            <person name="Hour A."/>
            <person name="Lee P."/>
            <person name="Lin S."/>
            <person name="Lin Y."/>
            <person name="Liou J."/>
            <person name="Liu S."/>
            <person name="Hsing Y."/>
            <person name="Raghuvanshi S."/>
            <person name="Mohanty A."/>
            <person name="Bharti A.K."/>
            <person name="Gaur A."/>
            <person name="Gupta V."/>
            <person name="Kumar D."/>
            <person name="Ravi V."/>
            <person name="Vij S."/>
            <person name="Kapur A."/>
            <person name="Khurana P."/>
            <person name="Khurana P."/>
            <person name="Khurana J.P."/>
            <person name="Tyagi A.K."/>
            <person name="Gaikwad K."/>
            <person name="Singh A."/>
            <person name="Dalal V."/>
            <person name="Srivastava S."/>
            <person name="Dixit A."/>
            <person name="Pal A.K."/>
            <person name="Ghazi I.A."/>
            <person name="Yadav M."/>
            <person name="Pandit A."/>
            <person name="Bhargava A."/>
            <person name="Sureshbabu K."/>
            <person name="Batra K."/>
            <person name="Sharma T.R."/>
            <person name="Mohapatra T."/>
            <person name="Singh N.K."/>
            <person name="Messing J."/>
            <person name="Nelson A.B."/>
            <person name="Fuks G."/>
            <person name="Kavchok S."/>
            <person name="Keizer G."/>
            <person name="Linton E."/>
            <person name="Llaca V."/>
            <person name="Song R."/>
            <person name="Tanyolac B."/>
            <person name="Young S."/>
            <person name="Ho-Il K."/>
            <person name="Hahn J.H."/>
            <person name="Sangsakoo G."/>
            <person name="Vanavichit A."/>
            <person name="de Mattos Luiz.A.T."/>
            <person name="Zimmer P.D."/>
            <person name="Malone G."/>
            <person name="Dellagostin O."/>
            <person name="de Oliveira A.C."/>
            <person name="Bevan M."/>
            <person name="Bancroft I."/>
            <person name="Minx P."/>
            <person name="Cordum H."/>
            <person name="Wilson R."/>
            <person name="Cheng Z."/>
            <person name="Jin W."/>
            <person name="Jiang J."/>
            <person name="Leong S.A."/>
            <person name="Iwama H."/>
            <person name="Gojobori T."/>
            <person name="Itoh T."/>
            <person name="Niimura Y."/>
            <person name="Fujii Y."/>
            <person name="Habara T."/>
            <person name="Sakai H."/>
            <person name="Sato Y."/>
            <person name="Wilson G."/>
            <person name="Kumar K."/>
            <person name="McCouch S."/>
            <person name="Juretic N."/>
            <person name="Hoen D."/>
            <person name="Wright S."/>
            <person name="Bruskiewich R."/>
            <person name="Bureau T."/>
            <person name="Miyao A."/>
            <person name="Hirochika H."/>
            <person name="Nishikawa T."/>
            <person name="Kadowaki K."/>
            <person name="Sugiura M."/>
            <person name="Burr B."/>
            <person name="Sasaki T."/>
        </authorList>
    </citation>
    <scope>NUCLEOTIDE SEQUENCE [LARGE SCALE GENOMIC DNA]</scope>
    <source>
        <strain evidence="4">cv. Nipponbare</strain>
    </source>
</reference>
<evidence type="ECO:0000256" key="1">
    <source>
        <dbReference type="SAM" id="MobiDB-lite"/>
    </source>
</evidence>
<evidence type="ECO:0000313" key="3">
    <source>
        <dbReference type="EMBL" id="BAF05847.1"/>
    </source>
</evidence>
<feature type="compositionally biased region" description="Basic and acidic residues" evidence="1">
    <location>
        <begin position="102"/>
        <end position="111"/>
    </location>
</feature>
<proteinExistence type="predicted"/>
<organism evidence="3 4">
    <name type="scientific">Oryza sativa subsp. japonica</name>
    <name type="common">Rice</name>
    <dbReference type="NCBI Taxonomy" id="39947"/>
    <lineage>
        <taxon>Eukaryota</taxon>
        <taxon>Viridiplantae</taxon>
        <taxon>Streptophyta</taxon>
        <taxon>Embryophyta</taxon>
        <taxon>Tracheophyta</taxon>
        <taxon>Spermatophyta</taxon>
        <taxon>Magnoliopsida</taxon>
        <taxon>Liliopsida</taxon>
        <taxon>Poales</taxon>
        <taxon>Poaceae</taxon>
        <taxon>BOP clade</taxon>
        <taxon>Oryzoideae</taxon>
        <taxon>Oryzeae</taxon>
        <taxon>Oryzinae</taxon>
        <taxon>Oryza</taxon>
        <taxon>Oryza sativa</taxon>
    </lineage>
</organism>
<dbReference type="EMBL" id="AP008207">
    <property type="protein sequence ID" value="BAF05847.1"/>
    <property type="molecule type" value="Genomic_DNA"/>
</dbReference>
<evidence type="ECO:0000313" key="4">
    <source>
        <dbReference type="Proteomes" id="UP000000763"/>
    </source>
</evidence>
<accession>A0A0P0V6U9</accession>
<evidence type="ECO:0000256" key="2">
    <source>
        <dbReference type="SAM" id="Phobius"/>
    </source>
</evidence>
<reference evidence="4" key="2">
    <citation type="journal article" date="2008" name="Nucleic Acids Res.">
        <title>The rice annotation project database (RAP-DB): 2008 update.</title>
        <authorList>
            <consortium name="The rice annotation project (RAP)"/>
        </authorList>
    </citation>
    <scope>GENOME REANNOTATION</scope>
    <source>
        <strain evidence="4">cv. Nipponbare</strain>
    </source>
</reference>
<keyword evidence="2" id="KW-0812">Transmembrane</keyword>
<dbReference type="AlphaFoldDB" id="A0A0P0V6U9"/>
<feature type="transmembrane region" description="Helical" evidence="2">
    <location>
        <begin position="122"/>
        <end position="145"/>
    </location>
</feature>
<protein>
    <submittedName>
        <fullName evidence="3">Os01g0691200 protein</fullName>
    </submittedName>
</protein>
<keyword evidence="2" id="KW-0472">Membrane</keyword>